<gene>
    <name evidence="1" type="ORF">U0035_05155</name>
</gene>
<dbReference type="EMBL" id="CP139960">
    <property type="protein sequence ID" value="WQD39533.1"/>
    <property type="molecule type" value="Genomic_DNA"/>
</dbReference>
<evidence type="ECO:0000313" key="2">
    <source>
        <dbReference type="Proteomes" id="UP001325680"/>
    </source>
</evidence>
<evidence type="ECO:0000313" key="1">
    <source>
        <dbReference type="EMBL" id="WQD39533.1"/>
    </source>
</evidence>
<sequence>MQKAILYIRKYKQLILVGLLVFGLAPCTVKEAWLSIAGLDYTKPLNGSKTTTSGQQCQYSYISARKMDVQQKIRVNKKLLSNYLPGKTYTTTAAEIRSRDSFYFRANSPPIYILYKRLKLGMVLHGCNTHLR</sequence>
<organism evidence="1 2">
    <name type="scientific">Niabella yanshanensis</name>
    <dbReference type="NCBI Taxonomy" id="577386"/>
    <lineage>
        <taxon>Bacteria</taxon>
        <taxon>Pseudomonadati</taxon>
        <taxon>Bacteroidota</taxon>
        <taxon>Chitinophagia</taxon>
        <taxon>Chitinophagales</taxon>
        <taxon>Chitinophagaceae</taxon>
        <taxon>Niabella</taxon>
    </lineage>
</organism>
<dbReference type="Proteomes" id="UP001325680">
    <property type="component" value="Chromosome"/>
</dbReference>
<proteinExistence type="predicted"/>
<accession>A0ABZ0W8C5</accession>
<keyword evidence="2" id="KW-1185">Reference proteome</keyword>
<protein>
    <submittedName>
        <fullName evidence="1">Uncharacterized protein</fullName>
    </submittedName>
</protein>
<dbReference type="RefSeq" id="WP_162817725.1">
    <property type="nucleotide sequence ID" value="NZ_CP139960.1"/>
</dbReference>
<name>A0ABZ0W8C5_9BACT</name>
<reference evidence="1 2" key="1">
    <citation type="submission" date="2023-12" db="EMBL/GenBank/DDBJ databases">
        <title>Genome sequencing and assembly of bacterial species from a model synthetic community.</title>
        <authorList>
            <person name="Hogle S.L."/>
        </authorList>
    </citation>
    <scope>NUCLEOTIDE SEQUENCE [LARGE SCALE GENOMIC DNA]</scope>
    <source>
        <strain evidence="1 2">HAMBI_3031</strain>
    </source>
</reference>